<proteinExistence type="predicted"/>
<dbReference type="Proteomes" id="UP000263642">
    <property type="component" value="Unassembled WGS sequence"/>
</dbReference>
<name>A0A3D3R3T7_9PLAN</name>
<sequence length="129" mass="14272">MAQYTSICSNCGGTEIGNYYQHLIKGDLLWSGHANCKSCGSNIEFDGVGDLPDELKPAILAEEGEWQLVLDDQNDIVPALHVLRQRKQVSLKDARAVLNDLKDTKTTLAWIQDGLRQVKINSTLVRCSS</sequence>
<evidence type="ECO:0000313" key="1">
    <source>
        <dbReference type="EMBL" id="HCO22250.1"/>
    </source>
</evidence>
<comment type="caution">
    <text evidence="1">The sequence shown here is derived from an EMBL/GenBank/DDBJ whole genome shotgun (WGS) entry which is preliminary data.</text>
</comment>
<evidence type="ECO:0000313" key="2">
    <source>
        <dbReference type="Proteomes" id="UP000263642"/>
    </source>
</evidence>
<organism evidence="1 2">
    <name type="scientific">Gimesia maris</name>
    <dbReference type="NCBI Taxonomy" id="122"/>
    <lineage>
        <taxon>Bacteria</taxon>
        <taxon>Pseudomonadati</taxon>
        <taxon>Planctomycetota</taxon>
        <taxon>Planctomycetia</taxon>
        <taxon>Planctomycetales</taxon>
        <taxon>Planctomycetaceae</taxon>
        <taxon>Gimesia</taxon>
    </lineage>
</organism>
<accession>A0A3D3R3T7</accession>
<protein>
    <submittedName>
        <fullName evidence="1">Uncharacterized protein</fullName>
    </submittedName>
</protein>
<dbReference type="AlphaFoldDB" id="A0A3D3R3T7"/>
<reference evidence="1 2" key="1">
    <citation type="journal article" date="2018" name="Nat. Biotechnol.">
        <title>A standardized bacterial taxonomy based on genome phylogeny substantially revises the tree of life.</title>
        <authorList>
            <person name="Parks D.H."/>
            <person name="Chuvochina M."/>
            <person name="Waite D.W."/>
            <person name="Rinke C."/>
            <person name="Skarshewski A."/>
            <person name="Chaumeil P.A."/>
            <person name="Hugenholtz P."/>
        </authorList>
    </citation>
    <scope>NUCLEOTIDE SEQUENCE [LARGE SCALE GENOMIC DNA]</scope>
    <source>
        <strain evidence="1">UBA9375</strain>
    </source>
</reference>
<dbReference type="EMBL" id="DQAY01000024">
    <property type="protein sequence ID" value="HCO22250.1"/>
    <property type="molecule type" value="Genomic_DNA"/>
</dbReference>
<gene>
    <name evidence="1" type="ORF">DIT97_04010</name>
</gene>